<evidence type="ECO:0000256" key="3">
    <source>
        <dbReference type="ARBA" id="ARBA00023163"/>
    </source>
</evidence>
<dbReference type="EMBL" id="GBXI01012654">
    <property type="protein sequence ID" value="JAD01638.1"/>
    <property type="molecule type" value="Transcribed_RNA"/>
</dbReference>
<gene>
    <name evidence="8" type="primary">USF2</name>
    <name evidence="8" type="ORF">g.52799</name>
</gene>
<accession>A0A0A1WT75</accession>
<dbReference type="SUPFAM" id="SSF47459">
    <property type="entry name" value="HLH, helix-loop-helix DNA-binding domain"/>
    <property type="match status" value="1"/>
</dbReference>
<evidence type="ECO:0000256" key="4">
    <source>
        <dbReference type="ARBA" id="ARBA00023242"/>
    </source>
</evidence>
<keyword evidence="5" id="KW-0175">Coiled coil</keyword>
<dbReference type="SMART" id="SM00353">
    <property type="entry name" value="HLH"/>
    <property type="match status" value="1"/>
</dbReference>
<evidence type="ECO:0000313" key="8">
    <source>
        <dbReference type="EMBL" id="JAD01638.1"/>
    </source>
</evidence>
<dbReference type="PROSITE" id="PS50888">
    <property type="entry name" value="BHLH"/>
    <property type="match status" value="1"/>
</dbReference>
<dbReference type="PANTHER" id="PTHR46117:SF3">
    <property type="entry name" value="FI24210P1"/>
    <property type="match status" value="1"/>
</dbReference>
<dbReference type="GO" id="GO:0000978">
    <property type="term" value="F:RNA polymerase II cis-regulatory region sequence-specific DNA binding"/>
    <property type="evidence" value="ECO:0007669"/>
    <property type="project" value="TreeGrafter"/>
</dbReference>
<dbReference type="Gene3D" id="4.10.280.10">
    <property type="entry name" value="Helix-loop-helix DNA-binding domain"/>
    <property type="match status" value="1"/>
</dbReference>
<dbReference type="InterPro" id="IPR036638">
    <property type="entry name" value="HLH_DNA-bd_sf"/>
</dbReference>
<evidence type="ECO:0000256" key="1">
    <source>
        <dbReference type="ARBA" id="ARBA00004123"/>
    </source>
</evidence>
<organism evidence="8">
    <name type="scientific">Zeugodacus cucurbitae</name>
    <name type="common">Melon fruit fly</name>
    <name type="synonym">Bactrocera cucurbitae</name>
    <dbReference type="NCBI Taxonomy" id="28588"/>
    <lineage>
        <taxon>Eukaryota</taxon>
        <taxon>Metazoa</taxon>
        <taxon>Ecdysozoa</taxon>
        <taxon>Arthropoda</taxon>
        <taxon>Hexapoda</taxon>
        <taxon>Insecta</taxon>
        <taxon>Pterygota</taxon>
        <taxon>Neoptera</taxon>
        <taxon>Endopterygota</taxon>
        <taxon>Diptera</taxon>
        <taxon>Brachycera</taxon>
        <taxon>Muscomorpha</taxon>
        <taxon>Tephritoidea</taxon>
        <taxon>Tephritidae</taxon>
        <taxon>Zeugodacus</taxon>
        <taxon>Zeugodacus</taxon>
    </lineage>
</organism>
<keyword evidence="2" id="KW-0805">Transcription regulation</keyword>
<evidence type="ECO:0000259" key="7">
    <source>
        <dbReference type="PROSITE" id="PS50888"/>
    </source>
</evidence>
<name>A0A0A1WT75_ZEUCU</name>
<evidence type="ECO:0000256" key="5">
    <source>
        <dbReference type="SAM" id="Coils"/>
    </source>
</evidence>
<evidence type="ECO:0000256" key="2">
    <source>
        <dbReference type="ARBA" id="ARBA00023015"/>
    </source>
</evidence>
<reference evidence="8" key="1">
    <citation type="submission" date="2014-11" db="EMBL/GenBank/DDBJ databases">
        <authorList>
            <person name="Geib S."/>
        </authorList>
    </citation>
    <scope>NUCLEOTIDE SEQUENCE</scope>
</reference>
<feature type="region of interest" description="Disordered" evidence="6">
    <location>
        <begin position="434"/>
        <end position="471"/>
    </location>
</feature>
<dbReference type="GO" id="GO:0005634">
    <property type="term" value="C:nucleus"/>
    <property type="evidence" value="ECO:0007669"/>
    <property type="project" value="UniProtKB-SubCell"/>
</dbReference>
<feature type="compositionally biased region" description="Low complexity" evidence="6">
    <location>
        <begin position="341"/>
        <end position="353"/>
    </location>
</feature>
<feature type="coiled-coil region" evidence="5">
    <location>
        <begin position="372"/>
        <end position="409"/>
    </location>
</feature>
<evidence type="ECO:0000256" key="6">
    <source>
        <dbReference type="SAM" id="MobiDB-lite"/>
    </source>
</evidence>
<dbReference type="PANTHER" id="PTHR46117">
    <property type="entry name" value="FI24210P1"/>
    <property type="match status" value="1"/>
</dbReference>
<dbReference type="InterPro" id="IPR011598">
    <property type="entry name" value="bHLH_dom"/>
</dbReference>
<dbReference type="GO" id="GO:0000981">
    <property type="term" value="F:DNA-binding transcription factor activity, RNA polymerase II-specific"/>
    <property type="evidence" value="ECO:0007669"/>
    <property type="project" value="TreeGrafter"/>
</dbReference>
<sequence length="485" mass="52605">MNNRNKRARLELSLAPATIDAGIGNSCAINATDITSNIGGTPNIFLGNSTNSSANSTTSVGMLPTNVFLTICDENSDESQEYLAIGNTLTPIKQEHTDTLCSSSTQATQTLPLQYRLVNQIQRQPHNIDTINNSSIVSSGANAAFNAALPMQLPNGCEIYIVKEYVDNVPTMLTDESELLQGPPSPPATETIETIKLEPDSCVTSTACAGAATSTTTINGVQILRNTPLPLINANKSANATADGRTNTNRSATTVTSISAPDTQGNSTKRSCILEAYKKRDDKRRATHNEVERRRRDKINNWIFKLKEMLPTEGVNNNNNNNNQQQQIGLVEQLQTKTIANSNTNNNNSNSSNRTPPNDSKSQILIKACEYIKTMQDEIKSLRECLSENENLRLSNQRLQNELTKLQRERGANLHTRNFNSNFNITLNSLNSNNSNGSGGGGGGSASNSPGGTGNSIFGGLNIPPHSSNTNTYTKRELIIRDYVD</sequence>
<feature type="domain" description="BHLH" evidence="7">
    <location>
        <begin position="283"/>
        <end position="375"/>
    </location>
</feature>
<dbReference type="AlphaFoldDB" id="A0A0A1WT75"/>
<protein>
    <submittedName>
        <fullName evidence="8">Upstream stimulatory factor 2</fullName>
    </submittedName>
</protein>
<dbReference type="InterPro" id="IPR051732">
    <property type="entry name" value="USF"/>
</dbReference>
<dbReference type="Pfam" id="PF00010">
    <property type="entry name" value="HLH"/>
    <property type="match status" value="1"/>
</dbReference>
<feature type="region of interest" description="Disordered" evidence="6">
    <location>
        <begin position="239"/>
        <end position="267"/>
    </location>
</feature>
<proteinExistence type="predicted"/>
<reference evidence="8" key="2">
    <citation type="journal article" date="2015" name="Gigascience">
        <title>Reconstructing a comprehensive transcriptome assembly of a white-pupal translocated strain of the pest fruit fly Bactrocera cucurbitae.</title>
        <authorList>
            <person name="Sim S.B."/>
            <person name="Calla B."/>
            <person name="Hall B."/>
            <person name="DeRego T."/>
            <person name="Geib S.M."/>
        </authorList>
    </citation>
    <scope>NUCLEOTIDE SEQUENCE</scope>
</reference>
<dbReference type="GO" id="GO:0046983">
    <property type="term" value="F:protein dimerization activity"/>
    <property type="evidence" value="ECO:0007669"/>
    <property type="project" value="InterPro"/>
</dbReference>
<comment type="subcellular location">
    <subcellularLocation>
        <location evidence="1">Nucleus</location>
    </subcellularLocation>
</comment>
<keyword evidence="4" id="KW-0539">Nucleus</keyword>
<keyword evidence="3" id="KW-0804">Transcription</keyword>
<feature type="region of interest" description="Disordered" evidence="6">
    <location>
        <begin position="341"/>
        <end position="362"/>
    </location>
</feature>